<evidence type="ECO:0000313" key="1">
    <source>
        <dbReference type="EMBL" id="EFH47396.1"/>
    </source>
</evidence>
<protein>
    <submittedName>
        <fullName evidence="1">Predicted protein</fullName>
    </submittedName>
</protein>
<dbReference type="HOGENOM" id="CLU_2981766_0_0_1"/>
<name>D7LYA7_ARALL</name>
<accession>D7LYA7</accession>
<keyword evidence="2" id="KW-1185">Reference proteome</keyword>
<dbReference type="AlphaFoldDB" id="D7LYA7"/>
<dbReference type="Gramene" id="scaffold_600472.1">
    <property type="protein sequence ID" value="scaffold_600472.1"/>
    <property type="gene ID" value="scaffold_600472.1"/>
</dbReference>
<proteinExistence type="predicted"/>
<dbReference type="EMBL" id="GL348718">
    <property type="protein sequence ID" value="EFH47396.1"/>
    <property type="molecule type" value="Genomic_DNA"/>
</dbReference>
<reference evidence="2" key="1">
    <citation type="journal article" date="2011" name="Nat. Genet.">
        <title>The Arabidopsis lyrata genome sequence and the basis of rapid genome size change.</title>
        <authorList>
            <person name="Hu T.T."/>
            <person name="Pattyn P."/>
            <person name="Bakker E.G."/>
            <person name="Cao J."/>
            <person name="Cheng J.-F."/>
            <person name="Clark R.M."/>
            <person name="Fahlgren N."/>
            <person name="Fawcett J.A."/>
            <person name="Grimwood J."/>
            <person name="Gundlach H."/>
            <person name="Haberer G."/>
            <person name="Hollister J.D."/>
            <person name="Ossowski S."/>
            <person name="Ottilar R.P."/>
            <person name="Salamov A.A."/>
            <person name="Schneeberger K."/>
            <person name="Spannagl M."/>
            <person name="Wang X."/>
            <person name="Yang L."/>
            <person name="Nasrallah M.E."/>
            <person name="Bergelson J."/>
            <person name="Carrington J.C."/>
            <person name="Gaut B.S."/>
            <person name="Schmutz J."/>
            <person name="Mayer K.F.X."/>
            <person name="Van de Peer Y."/>
            <person name="Grigoriev I.V."/>
            <person name="Nordborg M."/>
            <person name="Weigel D."/>
            <person name="Guo Y.-L."/>
        </authorList>
    </citation>
    <scope>NUCLEOTIDE SEQUENCE [LARGE SCALE GENOMIC DNA]</scope>
    <source>
        <strain evidence="2">cv. MN47</strain>
    </source>
</reference>
<organism evidence="2">
    <name type="scientific">Arabidopsis lyrata subsp. lyrata</name>
    <name type="common">Lyre-leaved rock-cress</name>
    <dbReference type="NCBI Taxonomy" id="81972"/>
    <lineage>
        <taxon>Eukaryota</taxon>
        <taxon>Viridiplantae</taxon>
        <taxon>Streptophyta</taxon>
        <taxon>Embryophyta</taxon>
        <taxon>Tracheophyta</taxon>
        <taxon>Spermatophyta</taxon>
        <taxon>Magnoliopsida</taxon>
        <taxon>eudicotyledons</taxon>
        <taxon>Gunneridae</taxon>
        <taxon>Pentapetalae</taxon>
        <taxon>rosids</taxon>
        <taxon>malvids</taxon>
        <taxon>Brassicales</taxon>
        <taxon>Brassicaceae</taxon>
        <taxon>Camelineae</taxon>
        <taxon>Arabidopsis</taxon>
    </lineage>
</organism>
<gene>
    <name evidence="1" type="ORF">ARALYDRAFT_908415</name>
</gene>
<evidence type="ECO:0000313" key="2">
    <source>
        <dbReference type="Proteomes" id="UP000008694"/>
    </source>
</evidence>
<dbReference type="Proteomes" id="UP000008694">
    <property type="component" value="Unassembled WGS sequence"/>
</dbReference>
<sequence>MAANLPITELANVKPFQNNRSLIDSTHSIHTRDNENDSCYCFYEQAAKVYQLWRVEIY</sequence>